<dbReference type="PROSITE" id="PS00178">
    <property type="entry name" value="AA_TRNA_LIGASE_I"/>
    <property type="match status" value="1"/>
</dbReference>
<evidence type="ECO:0000256" key="9">
    <source>
        <dbReference type="ARBA" id="ARBA00023146"/>
    </source>
</evidence>
<evidence type="ECO:0000256" key="1">
    <source>
        <dbReference type="ARBA" id="ARBA00007894"/>
    </source>
</evidence>
<dbReference type="GO" id="GO:0006424">
    <property type="term" value="P:glutamyl-tRNA aminoacylation"/>
    <property type="evidence" value="ECO:0007669"/>
    <property type="project" value="UniProtKB-UniRule"/>
</dbReference>
<dbReference type="GO" id="GO:0008270">
    <property type="term" value="F:zinc ion binding"/>
    <property type="evidence" value="ECO:0007669"/>
    <property type="project" value="UniProtKB-UniRule"/>
</dbReference>
<feature type="binding site" evidence="10">
    <location>
        <position position="110"/>
    </location>
    <ligand>
        <name>Zn(2+)</name>
        <dbReference type="ChEBI" id="CHEBI:29105"/>
    </ligand>
</feature>
<dbReference type="GO" id="GO:0000049">
    <property type="term" value="F:tRNA binding"/>
    <property type="evidence" value="ECO:0007669"/>
    <property type="project" value="InterPro"/>
</dbReference>
<dbReference type="InterPro" id="IPR008925">
    <property type="entry name" value="aa_tRNA-synth_I_cd-bd_sf"/>
</dbReference>
<feature type="binding site" evidence="10">
    <location>
        <position position="140"/>
    </location>
    <ligand>
        <name>Zn(2+)</name>
        <dbReference type="ChEBI" id="CHEBI:29105"/>
    </ligand>
</feature>
<dbReference type="InterPro" id="IPR045462">
    <property type="entry name" value="aa-tRNA-synth_I_cd-bd"/>
</dbReference>
<keyword evidence="7 10" id="KW-0067">ATP-binding</keyword>
<dbReference type="OrthoDB" id="9807503at2"/>
<dbReference type="AlphaFoldDB" id="A0A0W0GG36"/>
<comment type="cofactor">
    <cofactor evidence="10">
        <name>Zn(2+)</name>
        <dbReference type="ChEBI" id="CHEBI:29105"/>
    </cofactor>
    <text evidence="10">Binds 1 zinc ion per subunit.</text>
</comment>
<dbReference type="Gene3D" id="1.10.10.350">
    <property type="match status" value="1"/>
</dbReference>
<feature type="binding site" evidence="10">
    <location>
        <position position="250"/>
    </location>
    <ligand>
        <name>ATP</name>
        <dbReference type="ChEBI" id="CHEBI:30616"/>
    </ligand>
</feature>
<accession>A0A0W0GG36</accession>
<sequence length="487" mass="55264">MTDTVRVRYAPSPTGYPHVGNIRTALFNWLFARHHSGKFIVRIEDTDQARYVPGAVEAILDGLCWLGMDWDEGPERDGVYGPYFQSQRLEKYRAAAEKLIESGHAYRCYCSLERLEDVRAAQTAAKQPTGYDRKCRDRCDISPAGVTPVVRFKVPLTGTTTFYDVIRGEVTFDNSLLDDFVLLKSDGFPTYHLANIVDDHEMKISHVMRAEEWLSSTPKHIQLYKAMGYEPPVYAHLPMILGPDRSKLSKRHGAVSIIEYKDQGYLPETMVNFLSLLGWSLDATTEIMNVKTVIDNFSLERISKTAAIFNIEKLDWMNGSYIRALPLDEFTDRAQPFLEAGVPEAAAYDREYLKGVLALIQERVKKLGELRDQPELTRFFFYENLEYHAVDLVGKGFTTISTRQALESSLERLLTLDSFTIDAMENSLRALAEELRLKPGQLFGCLRVAVTGQTVSPPLFQTMAVLGRERTTKRLKSAIAKTYELPE</sequence>
<feature type="domain" description="Aminoacyl-tRNA synthetase class I anticodon-binding" evidence="12">
    <location>
        <begin position="329"/>
        <end position="479"/>
    </location>
</feature>
<dbReference type="PATRIC" id="fig|1217799.6.peg.388"/>
<evidence type="ECO:0000313" key="13">
    <source>
        <dbReference type="EMBL" id="KTB47529.1"/>
    </source>
</evidence>
<keyword evidence="4 10" id="KW-0479">Metal-binding</keyword>
<dbReference type="Gene3D" id="1.10.8.70">
    <property type="entry name" value="Glutamate-tRNA synthetase, class I, anticodon-binding domain 1"/>
    <property type="match status" value="1"/>
</dbReference>
<keyword evidence="6 10" id="KW-0862">Zinc</keyword>
<dbReference type="EC" id="6.1.1.17" evidence="10"/>
<dbReference type="InterPro" id="IPR004527">
    <property type="entry name" value="Glu-tRNA-ligase_bac/mito"/>
</dbReference>
<evidence type="ECO:0000256" key="8">
    <source>
        <dbReference type="ARBA" id="ARBA00022917"/>
    </source>
</evidence>
<dbReference type="PANTHER" id="PTHR43311:SF2">
    <property type="entry name" value="GLUTAMATE--TRNA LIGASE, MITOCHONDRIAL-RELATED"/>
    <property type="match status" value="1"/>
</dbReference>
<evidence type="ECO:0000313" key="14">
    <source>
        <dbReference type="Proteomes" id="UP000053947"/>
    </source>
</evidence>
<keyword evidence="2 10" id="KW-0963">Cytoplasm</keyword>
<dbReference type="Pfam" id="PF00749">
    <property type="entry name" value="tRNA-synt_1c"/>
    <property type="match status" value="1"/>
</dbReference>
<dbReference type="InterPro" id="IPR014729">
    <property type="entry name" value="Rossmann-like_a/b/a_fold"/>
</dbReference>
<keyword evidence="8 10" id="KW-0648">Protein biosynthesis</keyword>
<dbReference type="HAMAP" id="MF_00022">
    <property type="entry name" value="Glu_tRNA_synth_type1"/>
    <property type="match status" value="1"/>
</dbReference>
<comment type="similarity">
    <text evidence="1 10">Belongs to the class-I aminoacyl-tRNA synthetase family. Glutamate--tRNA ligase type 1 subfamily.</text>
</comment>
<dbReference type="GO" id="GO:0005524">
    <property type="term" value="F:ATP binding"/>
    <property type="evidence" value="ECO:0007669"/>
    <property type="project" value="UniProtKB-UniRule"/>
</dbReference>
<dbReference type="FunFam" id="3.40.50.620:FF:000045">
    <property type="entry name" value="Glutamate--tRNA ligase, mitochondrial"/>
    <property type="match status" value="1"/>
</dbReference>
<evidence type="ECO:0000256" key="10">
    <source>
        <dbReference type="HAMAP-Rule" id="MF_00022"/>
    </source>
</evidence>
<dbReference type="PANTHER" id="PTHR43311">
    <property type="entry name" value="GLUTAMATE--TRNA LIGASE"/>
    <property type="match status" value="1"/>
</dbReference>
<keyword evidence="9 10" id="KW-0030">Aminoacyl-tRNA synthetase</keyword>
<evidence type="ECO:0000259" key="12">
    <source>
        <dbReference type="Pfam" id="PF19269"/>
    </source>
</evidence>
<feature type="short sequence motif" description="'HIGH' region" evidence="10">
    <location>
        <begin position="11"/>
        <end position="21"/>
    </location>
</feature>
<feature type="binding site" evidence="10">
    <location>
        <position position="135"/>
    </location>
    <ligand>
        <name>Zn(2+)</name>
        <dbReference type="ChEBI" id="CHEBI:29105"/>
    </ligand>
</feature>
<dbReference type="CDD" id="cd00808">
    <property type="entry name" value="GluRS_core"/>
    <property type="match status" value="1"/>
</dbReference>
<dbReference type="Proteomes" id="UP000053947">
    <property type="component" value="Unassembled WGS sequence"/>
</dbReference>
<evidence type="ECO:0000256" key="3">
    <source>
        <dbReference type="ARBA" id="ARBA00022598"/>
    </source>
</evidence>
<gene>
    <name evidence="10" type="primary">gltX</name>
    <name evidence="13" type="ORF">DEALK_03740</name>
</gene>
<dbReference type="SUPFAM" id="SSF48163">
    <property type="entry name" value="An anticodon-binding domain of class I aminoacyl-tRNA synthetases"/>
    <property type="match status" value="1"/>
</dbReference>
<dbReference type="NCBIfam" id="TIGR00464">
    <property type="entry name" value="gltX_bact"/>
    <property type="match status" value="1"/>
</dbReference>
<evidence type="ECO:0000256" key="7">
    <source>
        <dbReference type="ARBA" id="ARBA00022840"/>
    </source>
</evidence>
<name>A0A0W0GG36_9CHLR</name>
<comment type="subunit">
    <text evidence="10">Monomer.</text>
</comment>
<organism evidence="13 14">
    <name type="scientific">Dehalogenimonas alkenigignens</name>
    <dbReference type="NCBI Taxonomy" id="1217799"/>
    <lineage>
        <taxon>Bacteria</taxon>
        <taxon>Bacillati</taxon>
        <taxon>Chloroflexota</taxon>
        <taxon>Dehalococcoidia</taxon>
        <taxon>Dehalococcoidales</taxon>
        <taxon>Dehalococcoidaceae</taxon>
        <taxon>Dehalogenimonas</taxon>
    </lineage>
</organism>
<feature type="binding site" evidence="10">
    <location>
        <position position="108"/>
    </location>
    <ligand>
        <name>Zn(2+)</name>
        <dbReference type="ChEBI" id="CHEBI:29105"/>
    </ligand>
</feature>
<dbReference type="InterPro" id="IPR000924">
    <property type="entry name" value="Glu/Gln-tRNA-synth"/>
</dbReference>
<dbReference type="InterPro" id="IPR020058">
    <property type="entry name" value="Glu/Gln-tRNA-synth_Ib_cat-dom"/>
</dbReference>
<dbReference type="GO" id="GO:0005829">
    <property type="term" value="C:cytosol"/>
    <property type="evidence" value="ECO:0007669"/>
    <property type="project" value="TreeGrafter"/>
</dbReference>
<protein>
    <recommendedName>
        <fullName evidence="10">Glutamate--tRNA ligase</fullName>
        <ecNumber evidence="10">6.1.1.17</ecNumber>
    </recommendedName>
    <alternativeName>
        <fullName evidence="10">Glutamyl-tRNA synthetase</fullName>
        <shortName evidence="10">GluRS</shortName>
    </alternativeName>
</protein>
<dbReference type="InterPro" id="IPR020751">
    <property type="entry name" value="aa-tRNA-synth_I_codon-bd_sub2"/>
</dbReference>
<evidence type="ECO:0000256" key="4">
    <source>
        <dbReference type="ARBA" id="ARBA00022723"/>
    </source>
</evidence>
<dbReference type="InterPro" id="IPR049940">
    <property type="entry name" value="GluQ/Sye"/>
</dbReference>
<dbReference type="GO" id="GO:0004818">
    <property type="term" value="F:glutamate-tRNA ligase activity"/>
    <property type="evidence" value="ECO:0007669"/>
    <property type="project" value="UniProtKB-UniRule"/>
</dbReference>
<dbReference type="SUPFAM" id="SSF52374">
    <property type="entry name" value="Nucleotidylyl transferase"/>
    <property type="match status" value="1"/>
</dbReference>
<keyword evidence="5 10" id="KW-0547">Nucleotide-binding</keyword>
<dbReference type="PRINTS" id="PR00987">
    <property type="entry name" value="TRNASYNTHGLU"/>
</dbReference>
<dbReference type="RefSeq" id="WP_058438166.1">
    <property type="nucleotide sequence ID" value="NZ_KQ758903.1"/>
</dbReference>
<evidence type="ECO:0000256" key="2">
    <source>
        <dbReference type="ARBA" id="ARBA00022490"/>
    </source>
</evidence>
<comment type="catalytic activity">
    <reaction evidence="10">
        <text>tRNA(Glu) + L-glutamate + ATP = L-glutamyl-tRNA(Glu) + AMP + diphosphate</text>
        <dbReference type="Rhea" id="RHEA:23540"/>
        <dbReference type="Rhea" id="RHEA-COMP:9663"/>
        <dbReference type="Rhea" id="RHEA-COMP:9680"/>
        <dbReference type="ChEBI" id="CHEBI:29985"/>
        <dbReference type="ChEBI" id="CHEBI:30616"/>
        <dbReference type="ChEBI" id="CHEBI:33019"/>
        <dbReference type="ChEBI" id="CHEBI:78442"/>
        <dbReference type="ChEBI" id="CHEBI:78520"/>
        <dbReference type="ChEBI" id="CHEBI:456215"/>
        <dbReference type="EC" id="6.1.1.17"/>
    </reaction>
</comment>
<feature type="short sequence motif" description="'KMSKS' region" evidence="10">
    <location>
        <begin position="247"/>
        <end position="251"/>
    </location>
</feature>
<dbReference type="InterPro" id="IPR020752">
    <property type="entry name" value="Glu-tRNA-synth_I_codon-bd_sub1"/>
</dbReference>
<evidence type="ECO:0000259" key="11">
    <source>
        <dbReference type="Pfam" id="PF00749"/>
    </source>
</evidence>
<comment type="function">
    <text evidence="10">Catalyzes the attachment of glutamate to tRNA(Glu) in a two-step reaction: glutamate is first activated by ATP to form Glu-AMP and then transferred to the acceptor end of tRNA(Glu).</text>
</comment>
<dbReference type="STRING" id="1217799.DEALK_03740"/>
<proteinExistence type="inferred from homology"/>
<comment type="caution">
    <text evidence="13">The sequence shown here is derived from an EMBL/GenBank/DDBJ whole genome shotgun (WGS) entry which is preliminary data.</text>
</comment>
<dbReference type="Pfam" id="PF19269">
    <property type="entry name" value="Anticodon_2"/>
    <property type="match status" value="1"/>
</dbReference>
<dbReference type="Gene3D" id="3.40.50.620">
    <property type="entry name" value="HUPs"/>
    <property type="match status" value="1"/>
</dbReference>
<keyword evidence="3 10" id="KW-0436">Ligase</keyword>
<dbReference type="InterPro" id="IPR033910">
    <property type="entry name" value="GluRS_core"/>
</dbReference>
<feature type="domain" description="Glutamyl/glutaminyl-tRNA synthetase class Ib catalytic" evidence="11">
    <location>
        <begin position="5"/>
        <end position="316"/>
    </location>
</feature>
<evidence type="ECO:0000256" key="5">
    <source>
        <dbReference type="ARBA" id="ARBA00022741"/>
    </source>
</evidence>
<evidence type="ECO:0000256" key="6">
    <source>
        <dbReference type="ARBA" id="ARBA00022833"/>
    </source>
</evidence>
<dbReference type="EMBL" id="LFDV01000002">
    <property type="protein sequence ID" value="KTB47529.1"/>
    <property type="molecule type" value="Genomic_DNA"/>
</dbReference>
<keyword evidence="14" id="KW-1185">Reference proteome</keyword>
<dbReference type="InterPro" id="IPR001412">
    <property type="entry name" value="aa-tRNA-synth_I_CS"/>
</dbReference>
<comment type="subcellular location">
    <subcellularLocation>
        <location evidence="10">Cytoplasm</location>
    </subcellularLocation>
</comment>
<reference evidence="13 14" key="1">
    <citation type="submission" date="2015-06" db="EMBL/GenBank/DDBJ databases">
        <title>Genome sequence of the organohalide-respiring Dehalogenimonas alkenigignens type strain (IP3-3T).</title>
        <authorList>
            <person name="Key T.A."/>
            <person name="Richmond D.P."/>
            <person name="Bowman K.S."/>
            <person name="Cho Y.-J."/>
            <person name="Chun J."/>
            <person name="da Costa M.S."/>
            <person name="Rainey F.A."/>
            <person name="Moe W.M."/>
        </authorList>
    </citation>
    <scope>NUCLEOTIDE SEQUENCE [LARGE SCALE GENOMIC DNA]</scope>
    <source>
        <strain evidence="13 14">IP3-3</strain>
    </source>
</reference>